<dbReference type="AlphaFoldDB" id="A0AAN7ZTY5"/>
<proteinExistence type="predicted"/>
<dbReference type="Proteomes" id="UP001329430">
    <property type="component" value="Chromosome 2"/>
</dbReference>
<dbReference type="InterPro" id="IPR008906">
    <property type="entry name" value="HATC_C_dom"/>
</dbReference>
<gene>
    <name evidence="2" type="ORF">RI129_002943</name>
</gene>
<comment type="caution">
    <text evidence="2">The sequence shown here is derived from an EMBL/GenBank/DDBJ whole genome shotgun (WGS) entry which is preliminary data.</text>
</comment>
<sequence>MAALYSCNSEIFPNIFQLLKILACLPVSTSTAERSHFCLKGRLNGLAMLSIHANMDTCSDEIIDELAAKPRRLEFII</sequence>
<dbReference type="GO" id="GO:0046983">
    <property type="term" value="F:protein dimerization activity"/>
    <property type="evidence" value="ECO:0007669"/>
    <property type="project" value="InterPro"/>
</dbReference>
<evidence type="ECO:0000259" key="1">
    <source>
        <dbReference type="Pfam" id="PF05699"/>
    </source>
</evidence>
<accession>A0AAN7ZTY5</accession>
<organism evidence="2 3">
    <name type="scientific">Pyrocoelia pectoralis</name>
    <dbReference type="NCBI Taxonomy" id="417401"/>
    <lineage>
        <taxon>Eukaryota</taxon>
        <taxon>Metazoa</taxon>
        <taxon>Ecdysozoa</taxon>
        <taxon>Arthropoda</taxon>
        <taxon>Hexapoda</taxon>
        <taxon>Insecta</taxon>
        <taxon>Pterygota</taxon>
        <taxon>Neoptera</taxon>
        <taxon>Endopterygota</taxon>
        <taxon>Coleoptera</taxon>
        <taxon>Polyphaga</taxon>
        <taxon>Elateriformia</taxon>
        <taxon>Elateroidea</taxon>
        <taxon>Lampyridae</taxon>
        <taxon>Lampyrinae</taxon>
        <taxon>Pyrocoelia</taxon>
    </lineage>
</organism>
<dbReference type="EMBL" id="JAVRBK010000002">
    <property type="protein sequence ID" value="KAK5648051.1"/>
    <property type="molecule type" value="Genomic_DNA"/>
</dbReference>
<name>A0AAN7ZTY5_9COLE</name>
<evidence type="ECO:0000313" key="2">
    <source>
        <dbReference type="EMBL" id="KAK5648051.1"/>
    </source>
</evidence>
<feature type="domain" description="HAT C-terminal dimerisation" evidence="1">
    <location>
        <begin position="6"/>
        <end position="35"/>
    </location>
</feature>
<reference evidence="2 3" key="1">
    <citation type="journal article" date="2024" name="Insects">
        <title>An Improved Chromosome-Level Genome Assembly of the Firefly Pyrocoelia pectoralis.</title>
        <authorList>
            <person name="Fu X."/>
            <person name="Meyer-Rochow V.B."/>
            <person name="Ballantyne L."/>
            <person name="Zhu X."/>
        </authorList>
    </citation>
    <scope>NUCLEOTIDE SEQUENCE [LARGE SCALE GENOMIC DNA]</scope>
    <source>
        <strain evidence="2">XCY_ONT2</strain>
    </source>
</reference>
<dbReference type="Pfam" id="PF05699">
    <property type="entry name" value="Dimer_Tnp_hAT"/>
    <property type="match status" value="1"/>
</dbReference>
<evidence type="ECO:0000313" key="3">
    <source>
        <dbReference type="Proteomes" id="UP001329430"/>
    </source>
</evidence>
<keyword evidence="3" id="KW-1185">Reference proteome</keyword>
<protein>
    <recommendedName>
        <fullName evidence="1">HAT C-terminal dimerisation domain-containing protein</fullName>
    </recommendedName>
</protein>